<protein>
    <recommendedName>
        <fullName evidence="2">Rhamnogalacturonase A/B/Epimerase-like pectate lyase domain-containing protein</fullName>
    </recommendedName>
</protein>
<evidence type="ECO:0000256" key="1">
    <source>
        <dbReference type="SAM" id="Phobius"/>
    </source>
</evidence>
<dbReference type="SMART" id="SM00710">
    <property type="entry name" value="PbH1"/>
    <property type="match status" value="5"/>
</dbReference>
<evidence type="ECO:0000313" key="4">
    <source>
        <dbReference type="Proteomes" id="UP000298347"/>
    </source>
</evidence>
<evidence type="ECO:0000313" key="3">
    <source>
        <dbReference type="EMBL" id="TGA99961.1"/>
    </source>
</evidence>
<keyword evidence="4" id="KW-1185">Reference proteome</keyword>
<feature type="domain" description="Rhamnogalacturonase A/B/Epimerase-like pectate lyase" evidence="2">
    <location>
        <begin position="51"/>
        <end position="287"/>
    </location>
</feature>
<accession>A0A4Z0GTD6</accession>
<dbReference type="InterPro" id="IPR012334">
    <property type="entry name" value="Pectin_lyas_fold"/>
</dbReference>
<dbReference type="Proteomes" id="UP000298347">
    <property type="component" value="Unassembled WGS sequence"/>
</dbReference>
<dbReference type="Pfam" id="PF12708">
    <property type="entry name" value="Pect-lyase_RHGA_epim"/>
    <property type="match status" value="1"/>
</dbReference>
<gene>
    <name evidence="3" type="ORF">E4665_03155</name>
</gene>
<dbReference type="InterPro" id="IPR024535">
    <property type="entry name" value="RHGA/B-epi-like_pectate_lyase"/>
</dbReference>
<dbReference type="InterPro" id="IPR006626">
    <property type="entry name" value="PbH1"/>
</dbReference>
<keyword evidence="1" id="KW-1133">Transmembrane helix</keyword>
<reference evidence="3 4" key="1">
    <citation type="journal article" date="2015" name="Int. J. Syst. Evol. Microbiol.">
        <title>Sporolactobacillus shoreae sp. nov. and Sporolactobacillus spathodeae sp. nov., two spore-forming lactic acid bacteria isolated from tree barks in Thailand.</title>
        <authorList>
            <person name="Thamacharoensuk T."/>
            <person name="Kitahara M."/>
            <person name="Ohkuma M."/>
            <person name="Thongchul N."/>
            <person name="Tanasupawat S."/>
        </authorList>
    </citation>
    <scope>NUCLEOTIDE SEQUENCE [LARGE SCALE GENOMIC DNA]</scope>
    <source>
        <strain evidence="3 4">BK92</strain>
    </source>
</reference>
<feature type="transmembrane region" description="Helical" evidence="1">
    <location>
        <begin position="7"/>
        <end position="28"/>
    </location>
</feature>
<keyword evidence="1" id="KW-0812">Transmembrane</keyword>
<proteinExistence type="predicted"/>
<name>A0A4Z0GTD6_9BACL</name>
<organism evidence="3 4">
    <name type="scientific">Sporolactobacillus shoreae</name>
    <dbReference type="NCBI Taxonomy" id="1465501"/>
    <lineage>
        <taxon>Bacteria</taxon>
        <taxon>Bacillati</taxon>
        <taxon>Bacillota</taxon>
        <taxon>Bacilli</taxon>
        <taxon>Bacillales</taxon>
        <taxon>Sporolactobacillaceae</taxon>
        <taxon>Sporolactobacillus</taxon>
    </lineage>
</organism>
<evidence type="ECO:0000259" key="2">
    <source>
        <dbReference type="Pfam" id="PF12708"/>
    </source>
</evidence>
<keyword evidence="1" id="KW-0472">Membrane</keyword>
<sequence>MFQRPRIKSLIVVILVFLGVPVLLYLAVNHANAPKQTPHRTTLSATSNSAFFQVKASHVSGDGTIDDTNRIRRIVQEAAAVGGTVFFERGTYRISAPVSIPAGVSILGSGSGQTVFKAAEQNSDHLFTLGGNQTVENVGFVSPIGVQPAGDGIIINNCRFQNSVQGIQNSVTVRDLTVINCLFEQSGYGILSNQQPSYTVRIINCRFLNNFGDAIEVNAPSEDWVIENCTFRGITSTTKNAGFGVGAALSAQKIVIKGCTFERINGQGVHVEDHAQVAVMNCIFRNNGEKNYPGSPEADIAVLSQATISVDHSVFLASDPSYSRLAIYNTDLPVGGTVTVRSSKFYKKDMGAPITSERNSFFK</sequence>
<comment type="caution">
    <text evidence="3">The sequence shown here is derived from an EMBL/GenBank/DDBJ whole genome shotgun (WGS) entry which is preliminary data.</text>
</comment>
<dbReference type="Gene3D" id="2.160.20.10">
    <property type="entry name" value="Single-stranded right-handed beta-helix, Pectin lyase-like"/>
    <property type="match status" value="1"/>
</dbReference>
<dbReference type="AlphaFoldDB" id="A0A4Z0GTD6"/>
<dbReference type="SUPFAM" id="SSF51126">
    <property type="entry name" value="Pectin lyase-like"/>
    <property type="match status" value="1"/>
</dbReference>
<dbReference type="EMBL" id="SRJD01000002">
    <property type="protein sequence ID" value="TGA99961.1"/>
    <property type="molecule type" value="Genomic_DNA"/>
</dbReference>
<dbReference type="OrthoDB" id="6502305at2"/>
<dbReference type="InterPro" id="IPR011050">
    <property type="entry name" value="Pectin_lyase_fold/virulence"/>
</dbReference>
<dbReference type="RefSeq" id="WP_135347356.1">
    <property type="nucleotide sequence ID" value="NZ_SRJD01000002.1"/>
</dbReference>